<dbReference type="GO" id="GO:0043190">
    <property type="term" value="C:ATP-binding cassette (ABC) transporter complex"/>
    <property type="evidence" value="ECO:0007669"/>
    <property type="project" value="InterPro"/>
</dbReference>
<feature type="signal peptide" evidence="1">
    <location>
        <begin position="1"/>
        <end position="29"/>
    </location>
</feature>
<dbReference type="Gene3D" id="3.10.105.10">
    <property type="entry name" value="Dipeptide-binding Protein, Domain 3"/>
    <property type="match status" value="2"/>
</dbReference>
<dbReference type="SUPFAM" id="SSF53850">
    <property type="entry name" value="Periplasmic binding protein-like II"/>
    <property type="match status" value="1"/>
</dbReference>
<proteinExistence type="predicted"/>
<name>A0A317CIW4_9GAMM</name>
<protein>
    <submittedName>
        <fullName evidence="3">Glycine/betaine ABC transporter substrate-binding protein</fullName>
    </submittedName>
</protein>
<dbReference type="OrthoDB" id="9786266at2"/>
<dbReference type="GO" id="GO:0022857">
    <property type="term" value="F:transmembrane transporter activity"/>
    <property type="evidence" value="ECO:0007669"/>
    <property type="project" value="InterPro"/>
</dbReference>
<evidence type="ECO:0000256" key="1">
    <source>
        <dbReference type="SAM" id="SignalP"/>
    </source>
</evidence>
<dbReference type="Proteomes" id="UP000245506">
    <property type="component" value="Unassembled WGS sequence"/>
</dbReference>
<accession>A0A317CIW4</accession>
<keyword evidence="4" id="KW-1185">Reference proteome</keyword>
<dbReference type="EMBL" id="QGKL01000014">
    <property type="protein sequence ID" value="PWQ98131.1"/>
    <property type="molecule type" value="Genomic_DNA"/>
</dbReference>
<dbReference type="CDD" id="cd13643">
    <property type="entry name" value="PBP2_BCP_2"/>
    <property type="match status" value="1"/>
</dbReference>
<comment type="caution">
    <text evidence="3">The sequence shown here is derived from an EMBL/GenBank/DDBJ whole genome shotgun (WGS) entry which is preliminary data.</text>
</comment>
<dbReference type="AlphaFoldDB" id="A0A317CIW4"/>
<organism evidence="3 4">
    <name type="scientific">Leucothrix arctica</name>
    <dbReference type="NCBI Taxonomy" id="1481894"/>
    <lineage>
        <taxon>Bacteria</taxon>
        <taxon>Pseudomonadati</taxon>
        <taxon>Pseudomonadota</taxon>
        <taxon>Gammaproteobacteria</taxon>
        <taxon>Thiotrichales</taxon>
        <taxon>Thiotrichaceae</taxon>
        <taxon>Leucothrix</taxon>
    </lineage>
</organism>
<dbReference type="InterPro" id="IPR007210">
    <property type="entry name" value="ABC_Gly_betaine_transp_sub-bd"/>
</dbReference>
<dbReference type="Gene3D" id="3.40.190.100">
    <property type="entry name" value="Glycine betaine-binding periplasmic protein, domain 2"/>
    <property type="match status" value="1"/>
</dbReference>
<evidence type="ECO:0000259" key="2">
    <source>
        <dbReference type="Pfam" id="PF04069"/>
    </source>
</evidence>
<evidence type="ECO:0000313" key="3">
    <source>
        <dbReference type="EMBL" id="PWQ98131.1"/>
    </source>
</evidence>
<keyword evidence="1" id="KW-0732">Signal</keyword>
<gene>
    <name evidence="3" type="ORF">DKT75_05040</name>
</gene>
<feature type="domain" description="ABC-type glycine betaine transport system substrate-binding" evidence="2">
    <location>
        <begin position="34"/>
        <end position="308"/>
    </location>
</feature>
<sequence>MNVFKSTSVKALLGACCLSLAAVSGSVSAKDSTKPIVIPIHNWSSQIVMAHVIGGIFESMGSNVEFVPADTQAVYESIRNGDVTISHEVWQSTFGKSFYNAMAKGGVIDAGTHEATTLEEMGVPTWVIEKNLCPGLPNWEALKEEACYKNFTTADSGGKGRWLEGPQSWHGEMMPIRLKALGLDKNWTVKFAGSADALWTELASAKKEGRGTMVFNWTPNFTDAEGYTFIKFPEYTDGCRKEDGGDGKCGSPLGWLKKAANYKFPKTHPAAYTAFSKVSFTTKQVGEMAALVDIEKMDHKDAAKKWLADNEKTWKAWTK</sequence>
<evidence type="ECO:0000313" key="4">
    <source>
        <dbReference type="Proteomes" id="UP000245506"/>
    </source>
</evidence>
<dbReference type="Pfam" id="PF04069">
    <property type="entry name" value="OpuAC"/>
    <property type="match status" value="1"/>
</dbReference>
<reference evidence="3 4" key="1">
    <citation type="submission" date="2018-05" db="EMBL/GenBank/DDBJ databases">
        <title>Leucothrix arctica sp. nov., isolated from Arctic seawater.</title>
        <authorList>
            <person name="Choi A."/>
            <person name="Baek K."/>
        </authorList>
    </citation>
    <scope>NUCLEOTIDE SEQUENCE [LARGE SCALE GENOMIC DNA]</scope>
    <source>
        <strain evidence="3 4">IMCC9719</strain>
    </source>
</reference>
<dbReference type="RefSeq" id="WP_109822345.1">
    <property type="nucleotide sequence ID" value="NZ_QGKL01000014.1"/>
</dbReference>
<feature type="chain" id="PRO_5016428975" evidence="1">
    <location>
        <begin position="30"/>
        <end position="319"/>
    </location>
</feature>